<dbReference type="GO" id="GO:0030272">
    <property type="term" value="F:5-formyltetrahydrofolate cyclo-ligase activity"/>
    <property type="evidence" value="ECO:0007669"/>
    <property type="project" value="UniProtKB-EC"/>
</dbReference>
<dbReference type="GO" id="GO:0046872">
    <property type="term" value="F:metal ion binding"/>
    <property type="evidence" value="ECO:0007669"/>
    <property type="project" value="UniProtKB-KW"/>
</dbReference>
<evidence type="ECO:0000256" key="3">
    <source>
        <dbReference type="ARBA" id="ARBA00022840"/>
    </source>
</evidence>
<dbReference type="InterPro" id="IPR002698">
    <property type="entry name" value="FTHF_cligase"/>
</dbReference>
<dbReference type="PANTHER" id="PTHR23407">
    <property type="entry name" value="ATPASE INHIBITOR/5-FORMYLTETRAHYDROFOLATE CYCLO-LIGASE"/>
    <property type="match status" value="1"/>
</dbReference>
<comment type="caution">
    <text evidence="6">The sequence shown here is derived from an EMBL/GenBank/DDBJ whole genome shotgun (WGS) entry which is preliminary data.</text>
</comment>
<keyword evidence="2 4" id="KW-0547">Nucleotide-binding</keyword>
<comment type="similarity">
    <text evidence="1 5">Belongs to the 5-formyltetrahydrofolate cyclo-ligase family.</text>
</comment>
<dbReference type="InterPro" id="IPR024185">
    <property type="entry name" value="FTHF_cligase-like_sf"/>
</dbReference>
<keyword evidence="5" id="KW-0479">Metal-binding</keyword>
<dbReference type="GO" id="GO:0009396">
    <property type="term" value="P:folic acid-containing compound biosynthetic process"/>
    <property type="evidence" value="ECO:0007669"/>
    <property type="project" value="TreeGrafter"/>
</dbReference>
<evidence type="ECO:0000256" key="1">
    <source>
        <dbReference type="ARBA" id="ARBA00010638"/>
    </source>
</evidence>
<dbReference type="Gene3D" id="3.40.50.10420">
    <property type="entry name" value="NagB/RpiA/CoA transferase-like"/>
    <property type="match status" value="1"/>
</dbReference>
<feature type="binding site" evidence="4">
    <location>
        <begin position="133"/>
        <end position="141"/>
    </location>
    <ligand>
        <name>ATP</name>
        <dbReference type="ChEBI" id="CHEBI:30616"/>
    </ligand>
</feature>
<dbReference type="PIRSF" id="PIRSF006806">
    <property type="entry name" value="FTHF_cligase"/>
    <property type="match status" value="1"/>
</dbReference>
<dbReference type="GO" id="GO:0005524">
    <property type="term" value="F:ATP binding"/>
    <property type="evidence" value="ECO:0007669"/>
    <property type="project" value="UniProtKB-KW"/>
</dbReference>
<feature type="binding site" evidence="4">
    <location>
        <begin position="4"/>
        <end position="8"/>
    </location>
    <ligand>
        <name>ATP</name>
        <dbReference type="ChEBI" id="CHEBI:30616"/>
    </ligand>
</feature>
<dbReference type="OrthoDB" id="3242798at2"/>
<protein>
    <recommendedName>
        <fullName evidence="5">5-formyltetrahydrofolate cyclo-ligase</fullName>
        <ecNumber evidence="5">6.3.3.2</ecNumber>
    </recommendedName>
</protein>
<sequence length="188" mass="19581">MAAKKALRRTLLAARAQLGPDELEATAERLSTHVLALPQLSPGACVAAYVSSGSEPGTHVLLERLREAGVRVLLPVLLADDDLDWAEYAGADALVDGLRRTRHPSTQALGKDAVAEADVVLVPGVAVSTTGHRLGRGGGSYDRALARVEGAFVAVLLHPGEVGQRVPVEAHDQVVDAAITRDGVLPLG</sequence>
<dbReference type="Proteomes" id="UP000307808">
    <property type="component" value="Unassembled WGS sequence"/>
</dbReference>
<dbReference type="EC" id="6.3.3.2" evidence="5"/>
<dbReference type="SUPFAM" id="SSF100950">
    <property type="entry name" value="NagB/RpiA/CoA transferase-like"/>
    <property type="match status" value="1"/>
</dbReference>
<keyword evidence="5" id="KW-0460">Magnesium</keyword>
<dbReference type="AlphaFoldDB" id="A0A4U2YVD4"/>
<organism evidence="6 7">
    <name type="scientific">Nocardioides jishulii</name>
    <dbReference type="NCBI Taxonomy" id="2575440"/>
    <lineage>
        <taxon>Bacteria</taxon>
        <taxon>Bacillati</taxon>
        <taxon>Actinomycetota</taxon>
        <taxon>Actinomycetes</taxon>
        <taxon>Propionibacteriales</taxon>
        <taxon>Nocardioidaceae</taxon>
        <taxon>Nocardioides</taxon>
    </lineage>
</organism>
<proteinExistence type="inferred from homology"/>
<name>A0A4U2YVD4_9ACTN</name>
<feature type="binding site" evidence="4">
    <location>
        <position position="55"/>
    </location>
    <ligand>
        <name>substrate</name>
    </ligand>
</feature>
<dbReference type="InterPro" id="IPR037171">
    <property type="entry name" value="NagB/RpiA_transferase-like"/>
</dbReference>
<gene>
    <name evidence="6" type="ORF">FC770_05415</name>
</gene>
<evidence type="ECO:0000256" key="4">
    <source>
        <dbReference type="PIRSR" id="PIRSR006806-1"/>
    </source>
</evidence>
<evidence type="ECO:0000256" key="2">
    <source>
        <dbReference type="ARBA" id="ARBA00022741"/>
    </source>
</evidence>
<keyword evidence="3 4" id="KW-0067">ATP-binding</keyword>
<evidence type="ECO:0000256" key="5">
    <source>
        <dbReference type="RuleBase" id="RU361279"/>
    </source>
</evidence>
<keyword evidence="7" id="KW-1185">Reference proteome</keyword>
<reference evidence="6 7" key="1">
    <citation type="submission" date="2019-04" db="EMBL/GenBank/DDBJ databases">
        <authorList>
            <person name="Dong K."/>
        </authorList>
    </citation>
    <scope>NUCLEOTIDE SEQUENCE [LARGE SCALE GENOMIC DNA]</scope>
    <source>
        <strain evidence="7">dk3543</strain>
    </source>
</reference>
<dbReference type="GO" id="GO:0035999">
    <property type="term" value="P:tetrahydrofolate interconversion"/>
    <property type="evidence" value="ECO:0007669"/>
    <property type="project" value="TreeGrafter"/>
</dbReference>
<feature type="binding site" evidence="4">
    <location>
        <position position="50"/>
    </location>
    <ligand>
        <name>substrate</name>
    </ligand>
</feature>
<evidence type="ECO:0000313" key="6">
    <source>
        <dbReference type="EMBL" id="TKI64935.1"/>
    </source>
</evidence>
<dbReference type="Pfam" id="PF01812">
    <property type="entry name" value="5-FTHF_cyc-lig"/>
    <property type="match status" value="1"/>
</dbReference>
<comment type="catalytic activity">
    <reaction evidence="5">
        <text>(6S)-5-formyl-5,6,7,8-tetrahydrofolate + ATP = (6R)-5,10-methenyltetrahydrofolate + ADP + phosphate</text>
        <dbReference type="Rhea" id="RHEA:10488"/>
        <dbReference type="ChEBI" id="CHEBI:30616"/>
        <dbReference type="ChEBI" id="CHEBI:43474"/>
        <dbReference type="ChEBI" id="CHEBI:57455"/>
        <dbReference type="ChEBI" id="CHEBI:57457"/>
        <dbReference type="ChEBI" id="CHEBI:456216"/>
        <dbReference type="EC" id="6.3.3.2"/>
    </reaction>
</comment>
<evidence type="ECO:0000313" key="7">
    <source>
        <dbReference type="Proteomes" id="UP000307808"/>
    </source>
</evidence>
<comment type="cofactor">
    <cofactor evidence="5">
        <name>Mg(2+)</name>
        <dbReference type="ChEBI" id="CHEBI:18420"/>
    </cofactor>
</comment>
<dbReference type="NCBIfam" id="TIGR02727">
    <property type="entry name" value="MTHFS_bact"/>
    <property type="match status" value="1"/>
</dbReference>
<dbReference type="EMBL" id="SZPY01000001">
    <property type="protein sequence ID" value="TKI64935.1"/>
    <property type="molecule type" value="Genomic_DNA"/>
</dbReference>
<keyword evidence="6" id="KW-0436">Ligase</keyword>
<dbReference type="PANTHER" id="PTHR23407:SF1">
    <property type="entry name" value="5-FORMYLTETRAHYDROFOLATE CYCLO-LIGASE"/>
    <property type="match status" value="1"/>
</dbReference>
<accession>A0A4U2YVD4</accession>